<comment type="caution">
    <text evidence="1">The sequence shown here is derived from an EMBL/GenBank/DDBJ whole genome shotgun (WGS) entry which is preliminary data.</text>
</comment>
<evidence type="ECO:0008006" key="3">
    <source>
        <dbReference type="Google" id="ProtNLM"/>
    </source>
</evidence>
<protein>
    <recommendedName>
        <fullName evidence="3">RNase H type-1 domain-containing protein</fullName>
    </recommendedName>
</protein>
<gene>
    <name evidence="1" type="ORF">ERUC_LOCUS3152</name>
</gene>
<dbReference type="AlphaFoldDB" id="A0ABC8J364"/>
<feature type="non-terminal residue" evidence="1">
    <location>
        <position position="1"/>
    </location>
</feature>
<keyword evidence="2" id="KW-1185">Reference proteome</keyword>
<proteinExistence type="predicted"/>
<name>A0ABC8J364_ERUVS</name>
<dbReference type="Proteomes" id="UP001642260">
    <property type="component" value="Unassembled WGS sequence"/>
</dbReference>
<organism evidence="1 2">
    <name type="scientific">Eruca vesicaria subsp. sativa</name>
    <name type="common">Garden rocket</name>
    <name type="synonym">Eruca sativa</name>
    <dbReference type="NCBI Taxonomy" id="29727"/>
    <lineage>
        <taxon>Eukaryota</taxon>
        <taxon>Viridiplantae</taxon>
        <taxon>Streptophyta</taxon>
        <taxon>Embryophyta</taxon>
        <taxon>Tracheophyta</taxon>
        <taxon>Spermatophyta</taxon>
        <taxon>Magnoliopsida</taxon>
        <taxon>eudicotyledons</taxon>
        <taxon>Gunneridae</taxon>
        <taxon>Pentapetalae</taxon>
        <taxon>rosids</taxon>
        <taxon>malvids</taxon>
        <taxon>Brassicales</taxon>
        <taxon>Brassicaceae</taxon>
        <taxon>Brassiceae</taxon>
        <taxon>Eruca</taxon>
    </lineage>
</organism>
<reference evidence="1 2" key="1">
    <citation type="submission" date="2022-03" db="EMBL/GenBank/DDBJ databases">
        <authorList>
            <person name="Macdonald S."/>
            <person name="Ahmed S."/>
            <person name="Newling K."/>
        </authorList>
    </citation>
    <scope>NUCLEOTIDE SEQUENCE [LARGE SCALE GENOMIC DNA]</scope>
</reference>
<accession>A0ABC8J364</accession>
<dbReference type="EMBL" id="CAKOAT010056267">
    <property type="protein sequence ID" value="CAH8302216.1"/>
    <property type="molecule type" value="Genomic_DNA"/>
</dbReference>
<evidence type="ECO:0000313" key="2">
    <source>
        <dbReference type="Proteomes" id="UP001642260"/>
    </source>
</evidence>
<evidence type="ECO:0000313" key="1">
    <source>
        <dbReference type="EMBL" id="CAH8302216.1"/>
    </source>
</evidence>
<sequence>GQAIVSLNSLLHILPQQTDFLYIVDAFWKSPEEQAGIGWSLISKEGIPRLHGSSAIEPISSSLVAEAMAMLIAEYVFVRWKQCCCCNNSKFELDFGWNRGWP</sequence>